<dbReference type="InterPro" id="IPR055140">
    <property type="entry name" value="Thiolase_C_2"/>
</dbReference>
<organism evidence="2">
    <name type="scientific">marine sediment metagenome</name>
    <dbReference type="NCBI Taxonomy" id="412755"/>
    <lineage>
        <taxon>unclassified sequences</taxon>
        <taxon>metagenomes</taxon>
        <taxon>ecological metagenomes</taxon>
    </lineage>
</organism>
<evidence type="ECO:0000259" key="1">
    <source>
        <dbReference type="Pfam" id="PF22691"/>
    </source>
</evidence>
<accession>A0A0F9MJ42</accession>
<dbReference type="GO" id="GO:0016747">
    <property type="term" value="F:acyltransferase activity, transferring groups other than amino-acyl groups"/>
    <property type="evidence" value="ECO:0007669"/>
    <property type="project" value="InterPro"/>
</dbReference>
<name>A0A0F9MJ42_9ZZZZ</name>
<dbReference type="InterPro" id="IPR002155">
    <property type="entry name" value="Thiolase"/>
</dbReference>
<feature type="domain" description="Thiolase C-terminal" evidence="1">
    <location>
        <begin position="271"/>
        <end position="395"/>
    </location>
</feature>
<dbReference type="EMBL" id="LAZR01004582">
    <property type="protein sequence ID" value="KKN07325.1"/>
    <property type="molecule type" value="Genomic_DNA"/>
</dbReference>
<reference evidence="2" key="1">
    <citation type="journal article" date="2015" name="Nature">
        <title>Complex archaea that bridge the gap between prokaryotes and eukaryotes.</title>
        <authorList>
            <person name="Spang A."/>
            <person name="Saw J.H."/>
            <person name="Jorgensen S.L."/>
            <person name="Zaremba-Niedzwiedzka K."/>
            <person name="Martijn J."/>
            <person name="Lind A.E."/>
            <person name="van Eijk R."/>
            <person name="Schleper C."/>
            <person name="Guy L."/>
            <person name="Ettema T.J."/>
        </authorList>
    </citation>
    <scope>NUCLEOTIDE SEQUENCE</scope>
</reference>
<sequence>MGRKNKRRSFRYKGFRESVRGVKKMQRVGIVGYYQVKLYSDANYGRYEMIFEAVRGAIDNAGLKKKDITTVISCTNDYYEGRTISNCFTVEVGGGYLVDESKVEMDGAHAVLYGLMRILSGNHKLAVVWGGSMASCFPYHSTRLYETDPTWERPVAYVNDITAGGFQMREYMEKYNVNIEDIAKIAVKNRKNAAKNPLALKEAQNANITINDVLESDVYSDPVTELMVAQPCDGVAALLLAPEQQALKITDNPVWITGVGFIQDQYYLGDRDLSGCNSMELAGKVAFNAAGIKEPKKEIDVAELFESYAHEELIFTEALGLAEKGKAASLDSEINGDLPINPSGGAISGNPPCATGLIRIIEAVKQLRGEAEGYQVQGAKKAVASGQIGMCAQNNILYVLEGEN</sequence>
<dbReference type="InterPro" id="IPR016039">
    <property type="entry name" value="Thiolase-like"/>
</dbReference>
<evidence type="ECO:0000313" key="2">
    <source>
        <dbReference type="EMBL" id="KKN07325.1"/>
    </source>
</evidence>
<dbReference type="PANTHER" id="PTHR42870:SF7">
    <property type="entry name" value="ACETYL-COA C-ACETYLTRANSFERASE (ACETOACETYL-COA THIOLASE) (ACAB-3)"/>
    <property type="match status" value="1"/>
</dbReference>
<gene>
    <name evidence="2" type="ORF">LCGC14_1068220</name>
</gene>
<dbReference type="CDD" id="cd00829">
    <property type="entry name" value="SCP-x_thiolase"/>
    <property type="match status" value="1"/>
</dbReference>
<dbReference type="PIRSF" id="PIRSF000429">
    <property type="entry name" value="Ac-CoA_Ac_transf"/>
    <property type="match status" value="1"/>
</dbReference>
<dbReference type="PANTHER" id="PTHR42870">
    <property type="entry name" value="ACETYL-COA C-ACETYLTRANSFERASE"/>
    <property type="match status" value="1"/>
</dbReference>
<protein>
    <recommendedName>
        <fullName evidence="1">Thiolase C-terminal domain-containing protein</fullName>
    </recommendedName>
</protein>
<comment type="caution">
    <text evidence="2">The sequence shown here is derived from an EMBL/GenBank/DDBJ whole genome shotgun (WGS) entry which is preliminary data.</text>
</comment>
<dbReference type="AlphaFoldDB" id="A0A0F9MJ42"/>
<dbReference type="Gene3D" id="3.40.47.10">
    <property type="match status" value="1"/>
</dbReference>
<proteinExistence type="predicted"/>
<dbReference type="Pfam" id="PF22691">
    <property type="entry name" value="Thiolase_C_1"/>
    <property type="match status" value="1"/>
</dbReference>
<dbReference type="SUPFAM" id="SSF53901">
    <property type="entry name" value="Thiolase-like"/>
    <property type="match status" value="2"/>
</dbReference>